<feature type="domain" description="PIN" evidence="9">
    <location>
        <begin position="4"/>
        <end position="125"/>
    </location>
</feature>
<protein>
    <recommendedName>
        <fullName evidence="8">Ribonuclease VapC</fullName>
        <shortName evidence="8">RNase VapC</shortName>
        <ecNumber evidence="8">3.1.-.-</ecNumber>
    </recommendedName>
    <alternativeName>
        <fullName evidence="8">Toxin VapC</fullName>
    </alternativeName>
</protein>
<keyword evidence="2 8" id="KW-1277">Toxin-antitoxin system</keyword>
<evidence type="ECO:0000313" key="10">
    <source>
        <dbReference type="EMBL" id="MDJ1172142.1"/>
    </source>
</evidence>
<dbReference type="InterPro" id="IPR022907">
    <property type="entry name" value="VapC_family"/>
</dbReference>
<gene>
    <name evidence="8" type="primary">vapC</name>
    <name evidence="10" type="ORF">PMG71_22185</name>
</gene>
<keyword evidence="8" id="KW-0800">Toxin</keyword>
<keyword evidence="5 8" id="KW-0378">Hydrolase</keyword>
<name>A0ABT7AZ05_9CYAN</name>
<dbReference type="HAMAP" id="MF_00265">
    <property type="entry name" value="VapC_Nob1"/>
    <property type="match status" value="1"/>
</dbReference>
<sequence length="137" mass="15429">MRFLLDTNICIYAIKQKPLIVKERLQKVNPGDVGISIITLAELEYGAAKSQNPQRNRETLTRFCSPFQIVDFCPEDAQKFGQIRATLEQQGEPIGSYDLLIAAQAVNRGVTLVTNNIREFSRVEGLSLENWVEESLS</sequence>
<evidence type="ECO:0000256" key="2">
    <source>
        <dbReference type="ARBA" id="ARBA00022649"/>
    </source>
</evidence>
<comment type="cofactor">
    <cofactor evidence="1 8">
        <name>Mg(2+)</name>
        <dbReference type="ChEBI" id="CHEBI:18420"/>
    </cofactor>
</comment>
<dbReference type="RefSeq" id="WP_283755895.1">
    <property type="nucleotide sequence ID" value="NZ_JAQOSP010000143.1"/>
</dbReference>
<accession>A0ABT7AZ05</accession>
<comment type="caution">
    <text evidence="10">The sequence shown here is derived from an EMBL/GenBank/DDBJ whole genome shotgun (WGS) entry which is preliminary data.</text>
</comment>
<evidence type="ECO:0000256" key="3">
    <source>
        <dbReference type="ARBA" id="ARBA00022722"/>
    </source>
</evidence>
<dbReference type="CDD" id="cd18745">
    <property type="entry name" value="PIN_VapC4-5_FitB-like"/>
    <property type="match status" value="1"/>
</dbReference>
<dbReference type="Gene3D" id="3.40.50.1010">
    <property type="entry name" value="5'-nuclease"/>
    <property type="match status" value="1"/>
</dbReference>
<evidence type="ECO:0000259" key="9">
    <source>
        <dbReference type="Pfam" id="PF01850"/>
    </source>
</evidence>
<evidence type="ECO:0000256" key="1">
    <source>
        <dbReference type="ARBA" id="ARBA00001946"/>
    </source>
</evidence>
<dbReference type="Pfam" id="PF01850">
    <property type="entry name" value="PIN"/>
    <property type="match status" value="1"/>
</dbReference>
<dbReference type="Proteomes" id="UP001235303">
    <property type="component" value="Unassembled WGS sequence"/>
</dbReference>
<evidence type="ECO:0000313" key="11">
    <source>
        <dbReference type="Proteomes" id="UP001235303"/>
    </source>
</evidence>
<feature type="binding site" evidence="8">
    <location>
        <position position="98"/>
    </location>
    <ligand>
        <name>Mg(2+)</name>
        <dbReference type="ChEBI" id="CHEBI:18420"/>
    </ligand>
</feature>
<keyword evidence="6 8" id="KW-0460">Magnesium</keyword>
<dbReference type="PANTHER" id="PTHR33653">
    <property type="entry name" value="RIBONUCLEASE VAPC2"/>
    <property type="match status" value="1"/>
</dbReference>
<dbReference type="InterPro" id="IPR029060">
    <property type="entry name" value="PIN-like_dom_sf"/>
</dbReference>
<dbReference type="PANTHER" id="PTHR33653:SF1">
    <property type="entry name" value="RIBONUCLEASE VAPC2"/>
    <property type="match status" value="1"/>
</dbReference>
<dbReference type="InterPro" id="IPR002716">
    <property type="entry name" value="PIN_dom"/>
</dbReference>
<organism evidence="10 11">
    <name type="scientific">Roseofilum acuticapitatum BLCC-M154</name>
    <dbReference type="NCBI Taxonomy" id="3022444"/>
    <lineage>
        <taxon>Bacteria</taxon>
        <taxon>Bacillati</taxon>
        <taxon>Cyanobacteriota</taxon>
        <taxon>Cyanophyceae</taxon>
        <taxon>Desertifilales</taxon>
        <taxon>Desertifilaceae</taxon>
        <taxon>Roseofilum</taxon>
        <taxon>Roseofilum acuticapitatum</taxon>
    </lineage>
</organism>
<keyword evidence="11" id="KW-1185">Reference proteome</keyword>
<evidence type="ECO:0000256" key="4">
    <source>
        <dbReference type="ARBA" id="ARBA00022723"/>
    </source>
</evidence>
<evidence type="ECO:0000256" key="8">
    <source>
        <dbReference type="HAMAP-Rule" id="MF_00265"/>
    </source>
</evidence>
<dbReference type="InterPro" id="IPR050556">
    <property type="entry name" value="Type_II_TA_system_RNase"/>
</dbReference>
<keyword evidence="4 8" id="KW-0479">Metal-binding</keyword>
<proteinExistence type="inferred from homology"/>
<dbReference type="SUPFAM" id="SSF88723">
    <property type="entry name" value="PIN domain-like"/>
    <property type="match status" value="1"/>
</dbReference>
<feature type="binding site" evidence="8">
    <location>
        <position position="6"/>
    </location>
    <ligand>
        <name>Mg(2+)</name>
        <dbReference type="ChEBI" id="CHEBI:18420"/>
    </ligand>
</feature>
<evidence type="ECO:0000256" key="6">
    <source>
        <dbReference type="ARBA" id="ARBA00022842"/>
    </source>
</evidence>
<comment type="similarity">
    <text evidence="7 8">Belongs to the PINc/VapC protein family.</text>
</comment>
<keyword evidence="3 8" id="KW-0540">Nuclease</keyword>
<reference evidence="10 11" key="1">
    <citation type="submission" date="2023-01" db="EMBL/GenBank/DDBJ databases">
        <title>Novel diversity within Roseofilum (Cyanobacteria; Desertifilaceae) from marine benthic mats with descriptions of four novel species.</title>
        <authorList>
            <person name="Wang Y."/>
            <person name="Berthold D.E."/>
            <person name="Hu J."/>
            <person name="Lefler F.W."/>
            <person name="Laughinghouse H.D. IV."/>
        </authorList>
    </citation>
    <scope>NUCLEOTIDE SEQUENCE [LARGE SCALE GENOMIC DNA]</scope>
    <source>
        <strain evidence="10 11">BLCC-M154</strain>
    </source>
</reference>
<dbReference type="EC" id="3.1.-.-" evidence="8"/>
<evidence type="ECO:0000256" key="7">
    <source>
        <dbReference type="ARBA" id="ARBA00038093"/>
    </source>
</evidence>
<evidence type="ECO:0000256" key="5">
    <source>
        <dbReference type="ARBA" id="ARBA00022801"/>
    </source>
</evidence>
<dbReference type="EMBL" id="JAQOSP010000143">
    <property type="protein sequence ID" value="MDJ1172142.1"/>
    <property type="molecule type" value="Genomic_DNA"/>
</dbReference>
<comment type="function">
    <text evidence="8">Toxic component of a toxin-antitoxin (TA) system. An RNase.</text>
</comment>